<keyword evidence="1" id="KW-0175">Coiled coil</keyword>
<organism evidence="2 3">
    <name type="scientific">Zingiber officinale</name>
    <name type="common">Ginger</name>
    <name type="synonym">Amomum zingiber</name>
    <dbReference type="NCBI Taxonomy" id="94328"/>
    <lineage>
        <taxon>Eukaryota</taxon>
        <taxon>Viridiplantae</taxon>
        <taxon>Streptophyta</taxon>
        <taxon>Embryophyta</taxon>
        <taxon>Tracheophyta</taxon>
        <taxon>Spermatophyta</taxon>
        <taxon>Magnoliopsida</taxon>
        <taxon>Liliopsida</taxon>
        <taxon>Zingiberales</taxon>
        <taxon>Zingiberaceae</taxon>
        <taxon>Zingiber</taxon>
    </lineage>
</organism>
<name>A0A8J5KCP3_ZINOF</name>
<evidence type="ECO:0000256" key="1">
    <source>
        <dbReference type="SAM" id="Coils"/>
    </source>
</evidence>
<gene>
    <name evidence="2" type="ORF">ZIOFF_053051</name>
</gene>
<feature type="coiled-coil region" evidence="1">
    <location>
        <begin position="20"/>
        <end position="77"/>
    </location>
</feature>
<proteinExistence type="predicted"/>
<sequence>MLVSVNFFTSKSRIDQLGISKIKELNREELEREIEEFKELERELEISKIKELEREELEREIEEFRELEREIEEFKEKIDYPKAPSLFNISAACINLSICISCEAESPLKHFVECSRHGSSKRKWNGRNVRSGTGTPHVISKSACSIFSGDGKLLVEIFLRLFVMGKNKECHPVKPAVHQKGGKQIEKLFKTVDDASVDYS</sequence>
<evidence type="ECO:0000313" key="2">
    <source>
        <dbReference type="EMBL" id="KAG6484532.1"/>
    </source>
</evidence>
<accession>A0A8J5KCP3</accession>
<protein>
    <submittedName>
        <fullName evidence="2">Uncharacterized protein</fullName>
    </submittedName>
</protein>
<dbReference type="EMBL" id="JACMSC010000015">
    <property type="protein sequence ID" value="KAG6484532.1"/>
    <property type="molecule type" value="Genomic_DNA"/>
</dbReference>
<reference evidence="2 3" key="1">
    <citation type="submission" date="2020-08" db="EMBL/GenBank/DDBJ databases">
        <title>Plant Genome Project.</title>
        <authorList>
            <person name="Zhang R.-G."/>
        </authorList>
    </citation>
    <scope>NUCLEOTIDE SEQUENCE [LARGE SCALE GENOMIC DNA]</scope>
    <source>
        <tissue evidence="2">Rhizome</tissue>
    </source>
</reference>
<keyword evidence="3" id="KW-1185">Reference proteome</keyword>
<dbReference type="AlphaFoldDB" id="A0A8J5KCP3"/>
<dbReference type="Proteomes" id="UP000734854">
    <property type="component" value="Unassembled WGS sequence"/>
</dbReference>
<evidence type="ECO:0000313" key="3">
    <source>
        <dbReference type="Proteomes" id="UP000734854"/>
    </source>
</evidence>
<comment type="caution">
    <text evidence="2">The sequence shown here is derived from an EMBL/GenBank/DDBJ whole genome shotgun (WGS) entry which is preliminary data.</text>
</comment>